<dbReference type="PANTHER" id="PTHR31637">
    <property type="entry name" value="2,3-BISPHOSPHOGLYCERATE-INDEPENDENT PHOSPHOGLYCERATE MUTASE"/>
    <property type="match status" value="1"/>
</dbReference>
<evidence type="ECO:0000256" key="1">
    <source>
        <dbReference type="ARBA" id="ARBA00000370"/>
    </source>
</evidence>
<comment type="similarity">
    <text evidence="3 10">Belongs to the BPG-independent phosphoglycerate mutase family.</text>
</comment>
<feature type="binding site" evidence="10 13">
    <location>
        <position position="448"/>
    </location>
    <ligand>
        <name>Mn(2+)</name>
        <dbReference type="ChEBI" id="CHEBI:29035"/>
        <label>2</label>
    </ligand>
</feature>
<keyword evidence="6 10" id="KW-0324">Glycolysis</keyword>
<evidence type="ECO:0000256" key="7">
    <source>
        <dbReference type="ARBA" id="ARBA00023211"/>
    </source>
</evidence>
<sequence length="519" mass="57336">MPDSKRPKPVLLLILDGWGYSEENEHNAIALAKTPHWDHLIKTCPHALLNASGLSVGLPEGQMGNSEVGHLTMGAGRVLYQDLTRINKSIADGHFFKNEVLLSALKKAQKSQKAVHILGLLSPGGIHSHEKHIYALLQLCAQENIKNCYIHAFLDGRDTPPKSAMTSITALENKCKELGIGKIVSLIGRYYAMDRDKRWERTQAAYDCLTNGEADYYADTALDGLQQAYDRGESDEFVKPTCIRASNVPPIKIEEGDIVIFMNFRADRARQLSRAFLNIGFSDFKRKQHPRLDEFVSLTQYASDIPSQIAFPQQSLENDLGSYLSKQGLTQLRIAETEKYAHVTFFFNGGVEAEHPNETRVLIPSKKVATYDLSPKMSAIEITTQLLEVIEGKKVDVIICNFANPDMLGHTGNLNATQEAITCIDDCIGKLVSALQEQGGEAIITADHGNAECMYDEKTQQAHTAHTTEPVPFIYVGRPAKIKPQHDSGTLADIAPTLLAVLGLAKPKEMTGENLIIFD</sequence>
<dbReference type="Proteomes" id="UP000282483">
    <property type="component" value="Chromosome"/>
</dbReference>
<evidence type="ECO:0000256" key="13">
    <source>
        <dbReference type="PIRSR" id="PIRSR001492-3"/>
    </source>
</evidence>
<feature type="binding site" evidence="10 12">
    <location>
        <position position="189"/>
    </location>
    <ligand>
        <name>substrate</name>
    </ligand>
</feature>
<evidence type="ECO:0000259" key="14">
    <source>
        <dbReference type="Pfam" id="PF01676"/>
    </source>
</evidence>
<dbReference type="EMBL" id="AP018005">
    <property type="protein sequence ID" value="BBB15491.1"/>
    <property type="molecule type" value="Genomic_DNA"/>
</dbReference>
<evidence type="ECO:0000256" key="3">
    <source>
        <dbReference type="ARBA" id="ARBA00008819"/>
    </source>
</evidence>
<feature type="binding site" evidence="10 12">
    <location>
        <begin position="265"/>
        <end position="268"/>
    </location>
    <ligand>
        <name>substrate</name>
    </ligand>
</feature>
<keyword evidence="5 10" id="KW-0479">Metal-binding</keyword>
<feature type="domain" description="Metalloenzyme" evidence="14">
    <location>
        <begin position="8"/>
        <end position="505"/>
    </location>
</feature>
<dbReference type="GO" id="GO:0006007">
    <property type="term" value="P:glucose catabolic process"/>
    <property type="evidence" value="ECO:0007669"/>
    <property type="project" value="InterPro"/>
</dbReference>
<feature type="active site" description="Phosphoserine intermediate" evidence="10 11">
    <location>
        <position position="66"/>
    </location>
</feature>
<keyword evidence="7 10" id="KW-0464">Manganese</keyword>
<dbReference type="InterPro" id="IPR036646">
    <property type="entry name" value="PGAM_B_sf"/>
</dbReference>
<feature type="binding site" evidence="10 12">
    <location>
        <position position="195"/>
    </location>
    <ligand>
        <name>substrate</name>
    </ligand>
</feature>
<evidence type="ECO:0000256" key="10">
    <source>
        <dbReference type="HAMAP-Rule" id="MF_01038"/>
    </source>
</evidence>
<dbReference type="OrthoDB" id="9800863at2"/>
<dbReference type="GO" id="GO:0006096">
    <property type="term" value="P:glycolytic process"/>
    <property type="evidence" value="ECO:0007669"/>
    <property type="project" value="UniProtKB-UniRule"/>
</dbReference>
<dbReference type="Gene3D" id="3.40.1450.10">
    <property type="entry name" value="BPG-independent phosphoglycerate mutase, domain B"/>
    <property type="match status" value="1"/>
</dbReference>
<feature type="binding site" evidence="10 13">
    <location>
        <position position="410"/>
    </location>
    <ligand>
        <name>Mn(2+)</name>
        <dbReference type="ChEBI" id="CHEBI:29035"/>
        <label>1</label>
    </ligand>
</feature>
<dbReference type="InterPro" id="IPR006124">
    <property type="entry name" value="Metalloenzyme"/>
</dbReference>
<evidence type="ECO:0000256" key="8">
    <source>
        <dbReference type="ARBA" id="ARBA00023235"/>
    </source>
</evidence>
<feature type="binding site" evidence="10 12">
    <location>
        <position position="339"/>
    </location>
    <ligand>
        <name>substrate</name>
    </ligand>
</feature>
<dbReference type="KEGG" id="rvi:RVIR1_10190"/>
<dbReference type="CDD" id="cd16010">
    <property type="entry name" value="iPGM"/>
    <property type="match status" value="1"/>
</dbReference>
<dbReference type="Gene3D" id="3.40.720.10">
    <property type="entry name" value="Alkaline Phosphatase, subunit A"/>
    <property type="match status" value="1"/>
</dbReference>
<feature type="domain" description="BPG-independent PGAM N-terminal" evidence="15">
    <location>
        <begin position="86"/>
        <end position="302"/>
    </location>
</feature>
<dbReference type="EC" id="5.4.2.12" evidence="4 10"/>
<dbReference type="PIRSF" id="PIRSF001492">
    <property type="entry name" value="IPGAM"/>
    <property type="match status" value="1"/>
</dbReference>
<evidence type="ECO:0000256" key="9">
    <source>
        <dbReference type="ARBA" id="ARBA00071648"/>
    </source>
</evidence>
<dbReference type="InterPro" id="IPR011258">
    <property type="entry name" value="BPG-indep_PGM_N"/>
</dbReference>
<dbReference type="AlphaFoldDB" id="A0A2Z5UWR4"/>
<proteinExistence type="inferred from homology"/>
<comment type="catalytic activity">
    <reaction evidence="1 10">
        <text>(2R)-2-phosphoglycerate = (2R)-3-phosphoglycerate</text>
        <dbReference type="Rhea" id="RHEA:15901"/>
        <dbReference type="ChEBI" id="CHEBI:58272"/>
        <dbReference type="ChEBI" id="CHEBI:58289"/>
        <dbReference type="EC" id="5.4.2.12"/>
    </reaction>
</comment>
<dbReference type="InterPro" id="IPR005995">
    <property type="entry name" value="Pgm_bpd_ind"/>
</dbReference>
<dbReference type="RefSeq" id="WP_126322958.1">
    <property type="nucleotide sequence ID" value="NZ_AP018005.1"/>
</dbReference>
<keyword evidence="8 10" id="KW-0413">Isomerase</keyword>
<accession>A0A2Z5UWR4</accession>
<comment type="subunit">
    <text evidence="10">Monomer.</text>
</comment>
<dbReference type="FunFam" id="3.40.1450.10:FF:000001">
    <property type="entry name" value="2,3-bisphosphoglycerate-independent phosphoglycerate mutase"/>
    <property type="match status" value="1"/>
</dbReference>
<feature type="binding site" evidence="10 12">
    <location>
        <position position="127"/>
    </location>
    <ligand>
        <name>substrate</name>
    </ligand>
</feature>
<comment type="cofactor">
    <cofactor evidence="10">
        <name>Mn(2+)</name>
        <dbReference type="ChEBI" id="CHEBI:29035"/>
    </cofactor>
    <text evidence="10">Binds 2 manganese ions per subunit.</text>
</comment>
<dbReference type="InterPro" id="IPR017850">
    <property type="entry name" value="Alkaline_phosphatase_core_sf"/>
</dbReference>
<reference evidence="16 17" key="1">
    <citation type="submission" date="2017-03" db="EMBL/GenBank/DDBJ databases">
        <title>The genome sequence of Candidatus Rickettsiella viridis.</title>
        <authorList>
            <person name="Nikoh N."/>
            <person name="Tsuchida T."/>
            <person name="Yamaguchi K."/>
            <person name="Maeda T."/>
            <person name="Shigenobu S."/>
            <person name="Fukatsu T."/>
        </authorList>
    </citation>
    <scope>NUCLEOTIDE SEQUENCE [LARGE SCALE GENOMIC DNA]</scope>
    <source>
        <strain evidence="16 17">Ap-RA04</strain>
    </source>
</reference>
<evidence type="ECO:0000256" key="6">
    <source>
        <dbReference type="ARBA" id="ARBA00023152"/>
    </source>
</evidence>
<protein>
    <recommendedName>
        <fullName evidence="9 10">2,3-bisphosphoglycerate-independent phosphoglycerate mutase</fullName>
        <shortName evidence="10">BPG-independent PGAM</shortName>
        <shortName evidence="10">Phosphoglyceromutase</shortName>
        <shortName evidence="10">iPGM</shortName>
        <ecNumber evidence="4 10">5.4.2.12</ecNumber>
    </recommendedName>
</protein>
<dbReference type="SUPFAM" id="SSF64158">
    <property type="entry name" value="2,3-Bisphosphoglycerate-independent phosphoglycerate mutase, substrate-binding domain"/>
    <property type="match status" value="1"/>
</dbReference>
<feature type="binding site" evidence="10 13">
    <location>
        <position position="466"/>
    </location>
    <ligand>
        <name>Mn(2+)</name>
        <dbReference type="ChEBI" id="CHEBI:29035"/>
        <label>1</label>
    </ligand>
</feature>
<dbReference type="PANTHER" id="PTHR31637:SF0">
    <property type="entry name" value="2,3-BISPHOSPHOGLYCERATE-INDEPENDENT PHOSPHOGLYCERATE MUTASE"/>
    <property type="match status" value="1"/>
</dbReference>
<name>A0A2Z5UWR4_9COXI</name>
<evidence type="ECO:0000256" key="11">
    <source>
        <dbReference type="PIRSR" id="PIRSR001492-1"/>
    </source>
</evidence>
<keyword evidence="17" id="KW-1185">Reference proteome</keyword>
<evidence type="ECO:0000259" key="15">
    <source>
        <dbReference type="Pfam" id="PF06415"/>
    </source>
</evidence>
<feature type="binding site" evidence="10 12">
    <location>
        <begin position="157"/>
        <end position="158"/>
    </location>
    <ligand>
        <name>substrate</name>
    </ligand>
</feature>
<organism evidence="16 17">
    <name type="scientific">Candidatus Rickettsiella viridis</name>
    <dbReference type="NCBI Taxonomy" id="676208"/>
    <lineage>
        <taxon>Bacteria</taxon>
        <taxon>Pseudomonadati</taxon>
        <taxon>Pseudomonadota</taxon>
        <taxon>Gammaproteobacteria</taxon>
        <taxon>Legionellales</taxon>
        <taxon>Coxiellaceae</taxon>
        <taxon>Rickettsiella</taxon>
    </lineage>
</organism>
<evidence type="ECO:0000256" key="4">
    <source>
        <dbReference type="ARBA" id="ARBA00012026"/>
    </source>
</evidence>
<dbReference type="Pfam" id="PF01676">
    <property type="entry name" value="Metalloenzyme"/>
    <property type="match status" value="1"/>
</dbReference>
<evidence type="ECO:0000256" key="5">
    <source>
        <dbReference type="ARBA" id="ARBA00022723"/>
    </source>
</evidence>
<gene>
    <name evidence="10 16" type="primary">gpmI</name>
    <name evidence="16" type="ORF">RVIR1_10190</name>
</gene>
<evidence type="ECO:0000256" key="12">
    <source>
        <dbReference type="PIRSR" id="PIRSR001492-2"/>
    </source>
</evidence>
<feature type="binding site" evidence="10 13">
    <location>
        <position position="16"/>
    </location>
    <ligand>
        <name>Mn(2+)</name>
        <dbReference type="ChEBI" id="CHEBI:29035"/>
        <label>2</label>
    </ligand>
</feature>
<dbReference type="SUPFAM" id="SSF53649">
    <property type="entry name" value="Alkaline phosphatase-like"/>
    <property type="match status" value="1"/>
</dbReference>
<dbReference type="HAMAP" id="MF_01038">
    <property type="entry name" value="GpmI"/>
    <property type="match status" value="1"/>
</dbReference>
<dbReference type="UniPathway" id="UPA00109">
    <property type="reaction ID" value="UER00186"/>
</dbReference>
<dbReference type="GO" id="GO:0005829">
    <property type="term" value="C:cytosol"/>
    <property type="evidence" value="ECO:0007669"/>
    <property type="project" value="TreeGrafter"/>
</dbReference>
<dbReference type="GO" id="GO:0004619">
    <property type="term" value="F:phosphoglycerate mutase activity"/>
    <property type="evidence" value="ECO:0007669"/>
    <property type="project" value="UniProtKB-UniRule"/>
</dbReference>
<feature type="binding site" evidence="10 13">
    <location>
        <position position="447"/>
    </location>
    <ligand>
        <name>Mn(2+)</name>
        <dbReference type="ChEBI" id="CHEBI:29035"/>
        <label>2</label>
    </ligand>
</feature>
<evidence type="ECO:0000313" key="16">
    <source>
        <dbReference type="EMBL" id="BBB15491.1"/>
    </source>
</evidence>
<feature type="binding site" evidence="10 13">
    <location>
        <position position="66"/>
    </location>
    <ligand>
        <name>Mn(2+)</name>
        <dbReference type="ChEBI" id="CHEBI:29035"/>
        <label>2</label>
    </ligand>
</feature>
<comment type="function">
    <text evidence="10">Catalyzes the interconversion of 2-phosphoglycerate and 3-phosphoglycerate.</text>
</comment>
<evidence type="ECO:0000256" key="2">
    <source>
        <dbReference type="ARBA" id="ARBA00004798"/>
    </source>
</evidence>
<evidence type="ECO:0000313" key="17">
    <source>
        <dbReference type="Proteomes" id="UP000282483"/>
    </source>
</evidence>
<dbReference type="NCBIfam" id="TIGR01307">
    <property type="entry name" value="pgm_bpd_ind"/>
    <property type="match status" value="1"/>
</dbReference>
<dbReference type="Pfam" id="PF06415">
    <property type="entry name" value="iPGM_N"/>
    <property type="match status" value="1"/>
</dbReference>
<dbReference type="GO" id="GO:0030145">
    <property type="term" value="F:manganese ion binding"/>
    <property type="evidence" value="ECO:0007669"/>
    <property type="project" value="UniProtKB-UniRule"/>
</dbReference>
<feature type="binding site" evidence="10 13">
    <location>
        <position position="406"/>
    </location>
    <ligand>
        <name>Mn(2+)</name>
        <dbReference type="ChEBI" id="CHEBI:29035"/>
        <label>1</label>
    </ligand>
</feature>
<comment type="pathway">
    <text evidence="2 10">Carbohydrate degradation; glycolysis; pyruvate from D-glyceraldehyde 3-phosphate: step 3/5.</text>
</comment>